<organism evidence="4 5">
    <name type="scientific">Gallus gallus</name>
    <name type="common">Chicken</name>
    <dbReference type="NCBI Taxonomy" id="9031"/>
    <lineage>
        <taxon>Eukaryota</taxon>
        <taxon>Metazoa</taxon>
        <taxon>Chordata</taxon>
        <taxon>Craniata</taxon>
        <taxon>Vertebrata</taxon>
        <taxon>Euteleostomi</taxon>
        <taxon>Archelosauria</taxon>
        <taxon>Archosauria</taxon>
        <taxon>Dinosauria</taxon>
        <taxon>Saurischia</taxon>
        <taxon>Theropoda</taxon>
        <taxon>Coelurosauria</taxon>
        <taxon>Aves</taxon>
        <taxon>Neognathae</taxon>
        <taxon>Galloanserae</taxon>
        <taxon>Galliformes</taxon>
        <taxon>Phasianidae</taxon>
        <taxon>Phasianinae</taxon>
        <taxon>Gallus</taxon>
    </lineage>
</organism>
<feature type="domain" description="Myotubularin phosphatase" evidence="3">
    <location>
        <begin position="167"/>
        <end position="603"/>
    </location>
</feature>
<dbReference type="InterPro" id="IPR010569">
    <property type="entry name" value="Myotubularin-like_Pase_dom"/>
</dbReference>
<dbReference type="Ensembl" id="ENSGALT00010069573.1">
    <property type="protein sequence ID" value="ENSGALP00010042834.1"/>
    <property type="gene ID" value="ENSGALG00010028752.1"/>
</dbReference>
<dbReference type="OrthoDB" id="271628at2759"/>
<dbReference type="GO" id="GO:0005737">
    <property type="term" value="C:cytoplasm"/>
    <property type="evidence" value="ECO:0000318"/>
    <property type="project" value="GO_Central"/>
</dbReference>
<dbReference type="GO" id="GO:0016020">
    <property type="term" value="C:membrane"/>
    <property type="evidence" value="ECO:0000318"/>
    <property type="project" value="GO_Central"/>
</dbReference>
<dbReference type="PROSITE" id="PS51339">
    <property type="entry name" value="PPASE_MYOTUBULARIN"/>
    <property type="match status" value="1"/>
</dbReference>
<feature type="compositionally biased region" description="Low complexity" evidence="2">
    <location>
        <begin position="522"/>
        <end position="534"/>
    </location>
</feature>
<accession>A0A8V1AFE4</accession>
<dbReference type="AlphaFoldDB" id="A0A8V1AFE4"/>
<feature type="region of interest" description="Disordered" evidence="2">
    <location>
        <begin position="142"/>
        <end position="162"/>
    </location>
</feature>
<dbReference type="PANTHER" id="PTHR10807">
    <property type="entry name" value="MYOTUBULARIN-RELATED"/>
    <property type="match status" value="1"/>
</dbReference>
<reference evidence="4" key="3">
    <citation type="submission" date="2025-09" db="UniProtKB">
        <authorList>
            <consortium name="Ensembl"/>
        </authorList>
    </citation>
    <scope>IDENTIFICATION</scope>
    <source>
        <strain evidence="4">broiler</strain>
    </source>
</reference>
<proteinExistence type="inferred from homology"/>
<gene>
    <name evidence="4" type="primary">MTMR11</name>
</gene>
<name>A0A8V1AFE4_CHICK</name>
<dbReference type="Proteomes" id="UP000000539">
    <property type="component" value="Chromosome 25"/>
</dbReference>
<feature type="compositionally biased region" description="Acidic residues" evidence="2">
    <location>
        <begin position="151"/>
        <end position="160"/>
    </location>
</feature>
<dbReference type="InterPro" id="IPR029021">
    <property type="entry name" value="Prot-tyrosine_phosphatase-like"/>
</dbReference>
<dbReference type="PANTHER" id="PTHR10807:SF51">
    <property type="entry name" value="MYOTUBULARIN-RELATED PROTEIN 11"/>
    <property type="match status" value="1"/>
</dbReference>
<sequence length="665" mass="73006">MSAARGGLSALPVLPGEVVLEAARGVRHRGAGGSVRGTLLCTNVRVAFVPGAQPPSFSPFLQSDYSVALRCIRTLVAASSFTKPTVLTATSTLSFIPEELAVFCRDFRLLRFHFPENGLGLQAFRVANAIAQAWETATWPGDSGSHVDATMGDDEDEEEGSPPTLLFESLQDWERELQRLGAVGWRVSAVNERFDMAPSLPRYLWVPSALLDHDLKRTFAHFQERRVARLCWHHPNGSDLLRAAGFHAASEPGSEDIRCLEVLLGAGCRPCVLADTAELPSPPDIQLAHLRLRALCLPGAAADEKWLSALEGTRWLEHIRACLRKAVEVASLLAGRRCSVVLQEPSDRDLSCLLASLVQLLADPHARSLRGFQSLVQREWVAAGHPFPQRLGLRRDSPREESPVFLLFLDCTWQLLRQFPAAFGFTEAYLLALHDSAFLPYCSTFLFSCQRQRGRGGVQQPRTQTYTPVSSRWDPPGSTVCRLPPVWAWGLRYSRQQRARFRNPAWDPGPVGTPDAVDPQNTGTPSSTWSGSSSGAVLALSKGSLTPQPFPWRSGRPPPRLLRWAPSLETLSDRGGDPIPPPPRGLLLPCAAGPSVRLWRRCYLRGLPEAQHGRLAPCPALLLEELALLQERLRAWQQDGAHAEPASSPLAPSRQRRVAAIGGAR</sequence>
<feature type="region of interest" description="Disordered" evidence="2">
    <location>
        <begin position="639"/>
        <end position="665"/>
    </location>
</feature>
<evidence type="ECO:0000256" key="2">
    <source>
        <dbReference type="SAM" id="MobiDB-lite"/>
    </source>
</evidence>
<dbReference type="GeneTree" id="ENSGT00940000160276"/>
<evidence type="ECO:0000313" key="4">
    <source>
        <dbReference type="Ensembl" id="ENSGALP00010042834.1"/>
    </source>
</evidence>
<feature type="region of interest" description="Disordered" evidence="2">
    <location>
        <begin position="502"/>
        <end position="534"/>
    </location>
</feature>
<dbReference type="Pfam" id="PF12578">
    <property type="entry name" value="3-PAP"/>
    <property type="match status" value="1"/>
</dbReference>
<evidence type="ECO:0000259" key="3">
    <source>
        <dbReference type="PROSITE" id="PS51339"/>
    </source>
</evidence>
<dbReference type="InterPro" id="IPR022587">
    <property type="entry name" value="MTMR12-like_C"/>
</dbReference>
<dbReference type="Pfam" id="PF06602">
    <property type="entry name" value="Myotub-related"/>
    <property type="match status" value="2"/>
</dbReference>
<evidence type="ECO:0000313" key="5">
    <source>
        <dbReference type="Proteomes" id="UP000000539"/>
    </source>
</evidence>
<protein>
    <submittedName>
        <fullName evidence="4">Myotubularin related protein 11</fullName>
    </submittedName>
</protein>
<comment type="similarity">
    <text evidence="1">Belongs to the protein-tyrosine phosphatase family. Non-receptor class myotubularin subfamily.</text>
</comment>
<keyword evidence="5" id="KW-1185">Reference proteome</keyword>
<dbReference type="SUPFAM" id="SSF52799">
    <property type="entry name" value="(Phosphotyrosine protein) phosphatases II"/>
    <property type="match status" value="1"/>
</dbReference>
<dbReference type="SUPFAM" id="SSF50729">
    <property type="entry name" value="PH domain-like"/>
    <property type="match status" value="1"/>
</dbReference>
<reference evidence="4" key="1">
    <citation type="submission" date="2020-11" db="EMBL/GenBank/DDBJ databases">
        <title>Gallus gallus (Chicken) genome, bGalGal1, GRCg7b, maternal haplotype autosomes + Z &amp; W.</title>
        <authorList>
            <person name="Warren W."/>
            <person name="Formenti G."/>
            <person name="Fedrigo O."/>
            <person name="Haase B."/>
            <person name="Mountcastle J."/>
            <person name="Balacco J."/>
            <person name="Tracey A."/>
            <person name="Schneider V."/>
            <person name="Okimoto R."/>
            <person name="Cheng H."/>
            <person name="Hawken R."/>
            <person name="Howe K."/>
            <person name="Jarvis E.D."/>
        </authorList>
    </citation>
    <scope>NUCLEOTIDE SEQUENCE [LARGE SCALE GENOMIC DNA]</scope>
    <source>
        <strain evidence="4">Broiler</strain>
    </source>
</reference>
<reference evidence="4" key="2">
    <citation type="submission" date="2025-08" db="UniProtKB">
        <authorList>
            <consortium name="Ensembl"/>
        </authorList>
    </citation>
    <scope>IDENTIFICATION</scope>
    <source>
        <strain evidence="4">broiler</strain>
    </source>
</reference>
<evidence type="ECO:0000256" key="1">
    <source>
        <dbReference type="ARBA" id="ARBA00007471"/>
    </source>
</evidence>
<dbReference type="InterPro" id="IPR030564">
    <property type="entry name" value="Myotubularin"/>
</dbReference>